<feature type="compositionally biased region" description="Low complexity" evidence="4">
    <location>
        <begin position="149"/>
        <end position="164"/>
    </location>
</feature>
<accession>N1PG19</accession>
<evidence type="ECO:0000256" key="3">
    <source>
        <dbReference type="PROSITE-ProRule" id="PRU00192"/>
    </source>
</evidence>
<name>N1PG19_DOTSN</name>
<evidence type="ECO:0000313" key="7">
    <source>
        <dbReference type="Proteomes" id="UP000016933"/>
    </source>
</evidence>
<feature type="domain" description="SH3" evidence="5">
    <location>
        <begin position="208"/>
        <end position="268"/>
    </location>
</feature>
<evidence type="ECO:0000256" key="4">
    <source>
        <dbReference type="SAM" id="MobiDB-lite"/>
    </source>
</evidence>
<protein>
    <recommendedName>
        <fullName evidence="5">SH3 domain-containing protein</fullName>
    </recommendedName>
</protein>
<dbReference type="InterPro" id="IPR001452">
    <property type="entry name" value="SH3_domain"/>
</dbReference>
<dbReference type="GO" id="GO:0051015">
    <property type="term" value="F:actin filament binding"/>
    <property type="evidence" value="ECO:0007669"/>
    <property type="project" value="TreeGrafter"/>
</dbReference>
<dbReference type="SMART" id="SM00326">
    <property type="entry name" value="SH3"/>
    <property type="match status" value="1"/>
</dbReference>
<dbReference type="SUPFAM" id="SSF50044">
    <property type="entry name" value="SH3-domain"/>
    <property type="match status" value="1"/>
</dbReference>
<reference evidence="6 7" key="2">
    <citation type="journal article" date="2012" name="PLoS Pathog.">
        <title>Diverse lifestyles and strategies of plant pathogenesis encoded in the genomes of eighteen Dothideomycetes fungi.</title>
        <authorList>
            <person name="Ohm R.A."/>
            <person name="Feau N."/>
            <person name="Henrissat B."/>
            <person name="Schoch C.L."/>
            <person name="Horwitz B.A."/>
            <person name="Barry K.W."/>
            <person name="Condon B.J."/>
            <person name="Copeland A.C."/>
            <person name="Dhillon B."/>
            <person name="Glaser F."/>
            <person name="Hesse C.N."/>
            <person name="Kosti I."/>
            <person name="LaButti K."/>
            <person name="Lindquist E.A."/>
            <person name="Lucas S."/>
            <person name="Salamov A.A."/>
            <person name="Bradshaw R.E."/>
            <person name="Ciuffetti L."/>
            <person name="Hamelin R.C."/>
            <person name="Kema G.H.J."/>
            <person name="Lawrence C."/>
            <person name="Scott J.A."/>
            <person name="Spatafora J.W."/>
            <person name="Turgeon B.G."/>
            <person name="de Wit P.J.G.M."/>
            <person name="Zhong S."/>
            <person name="Goodwin S.B."/>
            <person name="Grigoriev I.V."/>
        </authorList>
    </citation>
    <scope>NUCLEOTIDE SEQUENCE [LARGE SCALE GENOMIC DNA]</scope>
    <source>
        <strain evidence="7">NZE10 / CBS 128990</strain>
    </source>
</reference>
<feature type="compositionally biased region" description="Basic and acidic residues" evidence="4">
    <location>
        <begin position="77"/>
        <end position="95"/>
    </location>
</feature>
<dbReference type="AlphaFoldDB" id="N1PG19"/>
<dbReference type="eggNOG" id="KOG3655">
    <property type="taxonomic scope" value="Eukaryota"/>
</dbReference>
<keyword evidence="7" id="KW-1185">Reference proteome</keyword>
<dbReference type="Gene3D" id="2.30.30.40">
    <property type="entry name" value="SH3 Domains"/>
    <property type="match status" value="1"/>
</dbReference>
<organism evidence="6 7">
    <name type="scientific">Dothistroma septosporum (strain NZE10 / CBS 128990)</name>
    <name type="common">Red band needle blight fungus</name>
    <name type="synonym">Mycosphaerella pini</name>
    <dbReference type="NCBI Taxonomy" id="675120"/>
    <lineage>
        <taxon>Eukaryota</taxon>
        <taxon>Fungi</taxon>
        <taxon>Dikarya</taxon>
        <taxon>Ascomycota</taxon>
        <taxon>Pezizomycotina</taxon>
        <taxon>Dothideomycetes</taxon>
        <taxon>Dothideomycetidae</taxon>
        <taxon>Mycosphaerellales</taxon>
        <taxon>Mycosphaerellaceae</taxon>
        <taxon>Dothistroma</taxon>
    </lineage>
</organism>
<dbReference type="PANTHER" id="PTHR46218">
    <property type="entry name" value="LASP"/>
    <property type="match status" value="1"/>
</dbReference>
<feature type="compositionally biased region" description="Polar residues" evidence="4">
    <location>
        <begin position="126"/>
        <end position="137"/>
    </location>
</feature>
<reference evidence="7" key="1">
    <citation type="journal article" date="2012" name="PLoS Genet.">
        <title>The genomes of the fungal plant pathogens Cladosporium fulvum and Dothistroma septosporum reveal adaptation to different hosts and lifestyles but also signatures of common ancestry.</title>
        <authorList>
            <person name="de Wit P.J.G.M."/>
            <person name="van der Burgt A."/>
            <person name="Oekmen B."/>
            <person name="Stergiopoulos I."/>
            <person name="Abd-Elsalam K.A."/>
            <person name="Aerts A.L."/>
            <person name="Bahkali A.H."/>
            <person name="Beenen H.G."/>
            <person name="Chettri P."/>
            <person name="Cox M.P."/>
            <person name="Datema E."/>
            <person name="de Vries R.P."/>
            <person name="Dhillon B."/>
            <person name="Ganley A.R."/>
            <person name="Griffiths S.A."/>
            <person name="Guo Y."/>
            <person name="Hamelin R.C."/>
            <person name="Henrissat B."/>
            <person name="Kabir M.S."/>
            <person name="Jashni M.K."/>
            <person name="Kema G."/>
            <person name="Klaubauf S."/>
            <person name="Lapidus A."/>
            <person name="Levasseur A."/>
            <person name="Lindquist E."/>
            <person name="Mehrabi R."/>
            <person name="Ohm R.A."/>
            <person name="Owen T.J."/>
            <person name="Salamov A."/>
            <person name="Schwelm A."/>
            <person name="Schijlen E."/>
            <person name="Sun H."/>
            <person name="van den Burg H.A."/>
            <person name="van Ham R.C.H.J."/>
            <person name="Zhang S."/>
            <person name="Goodwin S.B."/>
            <person name="Grigoriev I.V."/>
            <person name="Collemare J."/>
            <person name="Bradshaw R.E."/>
        </authorList>
    </citation>
    <scope>NUCLEOTIDE SEQUENCE [LARGE SCALE GENOMIC DNA]</scope>
    <source>
        <strain evidence="7">NZE10 / CBS 128990</strain>
    </source>
</reference>
<evidence type="ECO:0000256" key="2">
    <source>
        <dbReference type="ARBA" id="ARBA00022737"/>
    </source>
</evidence>
<dbReference type="InterPro" id="IPR036028">
    <property type="entry name" value="SH3-like_dom_sf"/>
</dbReference>
<dbReference type="PROSITE" id="PS50002">
    <property type="entry name" value="SH3"/>
    <property type="match status" value="1"/>
</dbReference>
<keyword evidence="1 3" id="KW-0728">SH3 domain</keyword>
<gene>
    <name evidence="6" type="ORF">DOTSEDRAFT_74559</name>
</gene>
<dbReference type="EMBL" id="KB446543">
    <property type="protein sequence ID" value="EME41064.1"/>
    <property type="molecule type" value="Genomic_DNA"/>
</dbReference>
<evidence type="ECO:0000259" key="5">
    <source>
        <dbReference type="PROSITE" id="PS50002"/>
    </source>
</evidence>
<dbReference type="OrthoDB" id="5971719at2759"/>
<feature type="region of interest" description="Disordered" evidence="4">
    <location>
        <begin position="77"/>
        <end position="188"/>
    </location>
</feature>
<dbReference type="STRING" id="675120.N1PG19"/>
<dbReference type="InterPro" id="IPR051759">
    <property type="entry name" value="LIM-SH3_domain_protein"/>
</dbReference>
<feature type="compositionally biased region" description="Basic residues" evidence="4">
    <location>
        <begin position="172"/>
        <end position="184"/>
    </location>
</feature>
<evidence type="ECO:0000256" key="1">
    <source>
        <dbReference type="ARBA" id="ARBA00022443"/>
    </source>
</evidence>
<dbReference type="Pfam" id="PF14604">
    <property type="entry name" value="SH3_9"/>
    <property type="match status" value="1"/>
</dbReference>
<proteinExistence type="predicted"/>
<keyword evidence="2" id="KW-0677">Repeat</keyword>
<dbReference type="Proteomes" id="UP000016933">
    <property type="component" value="Unassembled WGS sequence"/>
</dbReference>
<feature type="region of interest" description="Disordered" evidence="4">
    <location>
        <begin position="252"/>
        <end position="274"/>
    </location>
</feature>
<dbReference type="PANTHER" id="PTHR46218:SF4">
    <property type="entry name" value="LIM AND SH3 DOMAIN PROTEIN LASP"/>
    <property type="match status" value="1"/>
</dbReference>
<evidence type="ECO:0000313" key="6">
    <source>
        <dbReference type="EMBL" id="EME41064.1"/>
    </source>
</evidence>
<sequence>MQAEDAAAAARPKQALNPLQQRAVNLLAEERKAAAAVKSATSPSRQRLANLQDVAGKAADANIQARYAEVKATEEAVARPRNVNKADESKPDSLKRFRWLNNLFSSSHEKSDDMQIQATPHKPRSDQTSQECNQQRSIKSDNPLAQNDLTTSLTRRSTASSKASATKERPPRKSRHTERRLKRSQTKDLEAWLENAETGSSAPSSSSTAATDAQVRFSYQAAADNEINISSGETIREIEEIDSGWWMGINSKGARGLFPSNHVERIRTNPHHGR</sequence>
<dbReference type="HOGENOM" id="CLU_1015723_0_0_1"/>